<dbReference type="InterPro" id="IPR050249">
    <property type="entry name" value="Pseudomonas-type_ThrB"/>
</dbReference>
<dbReference type="PANTHER" id="PTHR21064:SF6">
    <property type="entry name" value="AMINOGLYCOSIDE PHOSPHOTRANSFERASE DOMAIN-CONTAINING PROTEIN"/>
    <property type="match status" value="1"/>
</dbReference>
<keyword evidence="3" id="KW-0808">Transferase</keyword>
<keyword evidence="3" id="KW-0418">Kinase</keyword>
<dbReference type="SUPFAM" id="SSF56112">
    <property type="entry name" value="Protein kinase-like (PK-like)"/>
    <property type="match status" value="1"/>
</dbReference>
<evidence type="ECO:0000256" key="1">
    <source>
        <dbReference type="ARBA" id="ARBA00038240"/>
    </source>
</evidence>
<feature type="domain" description="Aminoglycoside phosphotransferase" evidence="2">
    <location>
        <begin position="30"/>
        <end position="257"/>
    </location>
</feature>
<dbReference type="Pfam" id="PF01636">
    <property type="entry name" value="APH"/>
    <property type="match status" value="1"/>
</dbReference>
<reference evidence="3 4" key="1">
    <citation type="submission" date="2021-03" db="EMBL/GenBank/DDBJ databases">
        <title>Genomic Encyclopedia of Type Strains, Phase IV (KMG-IV): sequencing the most valuable type-strain genomes for metagenomic binning, comparative biology and taxonomic classification.</title>
        <authorList>
            <person name="Goeker M."/>
        </authorList>
    </citation>
    <scope>NUCLEOTIDE SEQUENCE [LARGE SCALE GENOMIC DNA]</scope>
    <source>
        <strain evidence="3 4">DSM 101953</strain>
    </source>
</reference>
<organism evidence="3 4">
    <name type="scientific">Paenibacillus silagei</name>
    <dbReference type="NCBI Taxonomy" id="1670801"/>
    <lineage>
        <taxon>Bacteria</taxon>
        <taxon>Bacillati</taxon>
        <taxon>Bacillota</taxon>
        <taxon>Bacilli</taxon>
        <taxon>Bacillales</taxon>
        <taxon>Paenibacillaceae</taxon>
        <taxon>Paenibacillus</taxon>
    </lineage>
</organism>
<evidence type="ECO:0000313" key="4">
    <source>
        <dbReference type="Proteomes" id="UP000773462"/>
    </source>
</evidence>
<dbReference type="InterPro" id="IPR011009">
    <property type="entry name" value="Kinase-like_dom_sf"/>
</dbReference>
<dbReference type="PANTHER" id="PTHR21064">
    <property type="entry name" value="AMINOGLYCOSIDE PHOSPHOTRANSFERASE DOMAIN-CONTAINING PROTEIN-RELATED"/>
    <property type="match status" value="1"/>
</dbReference>
<dbReference type="Proteomes" id="UP000773462">
    <property type="component" value="Unassembled WGS sequence"/>
</dbReference>
<name>A0ABS4NTL9_9BACL</name>
<comment type="caution">
    <text evidence="3">The sequence shown here is derived from an EMBL/GenBank/DDBJ whole genome shotgun (WGS) entry which is preliminary data.</text>
</comment>
<evidence type="ECO:0000313" key="3">
    <source>
        <dbReference type="EMBL" id="MBP2113404.1"/>
    </source>
</evidence>
<comment type="similarity">
    <text evidence="1">Belongs to the pseudomonas-type ThrB family.</text>
</comment>
<evidence type="ECO:0000259" key="2">
    <source>
        <dbReference type="Pfam" id="PF01636"/>
    </source>
</evidence>
<protein>
    <submittedName>
        <fullName evidence="3">Ser/Thr protein kinase RdoA (MazF antagonist)</fullName>
    </submittedName>
</protein>
<accession>A0ABS4NTL9</accession>
<dbReference type="InterPro" id="IPR002575">
    <property type="entry name" value="Aminoglycoside_PTrfase"/>
</dbReference>
<dbReference type="Gene3D" id="3.90.1200.10">
    <property type="match status" value="1"/>
</dbReference>
<dbReference type="EMBL" id="JAGGLV010000011">
    <property type="protein sequence ID" value="MBP2113404.1"/>
    <property type="molecule type" value="Genomic_DNA"/>
</dbReference>
<sequence>MDAHLNTAMEALEQYSIGCKSVDFIAQSGNTIYKVTDLDNNSYSLRLHISKGDALEQIWSKREVLQSEMVWLEALTLDTDVTLPSPCKNIRGEFITDVNHTHCTLLRWVEGEQKPFIPTIEDAGAIGELIGKLHKQASNWSIPAAFERPAFDGSRIKQALNMLKERANAGLLDAGDTELLLHAGERVIHMMDSMERTASNWGMIHADLIPSNLVFDGEEVRPIDFGACGFGYYLLDLGWTFSYIHPSFREQLLQSYSKHHPLPDNYIKRLEGFFLAAQLETMNFWLGLPDWQEWLPGHIGKLASREIKSYLNNESFLFSGVPYWE</sequence>
<gene>
    <name evidence="3" type="ORF">J2Z70_003564</name>
</gene>
<proteinExistence type="inferred from homology"/>
<dbReference type="RefSeq" id="WP_209875411.1">
    <property type="nucleotide sequence ID" value="NZ_JAGGLV010000011.1"/>
</dbReference>
<keyword evidence="4" id="KW-1185">Reference proteome</keyword>
<dbReference type="GO" id="GO:0016301">
    <property type="term" value="F:kinase activity"/>
    <property type="evidence" value="ECO:0007669"/>
    <property type="project" value="UniProtKB-KW"/>
</dbReference>